<reference evidence="1 2" key="1">
    <citation type="submission" date="2013-08" db="EMBL/GenBank/DDBJ databases">
        <authorList>
            <person name="Huang J."/>
            <person name="Wang G."/>
        </authorList>
    </citation>
    <scope>NUCLEOTIDE SEQUENCE [LARGE SCALE GENOMIC DNA]</scope>
    <source>
        <strain evidence="1 2">BH030004</strain>
    </source>
</reference>
<gene>
    <name evidence="1" type="ORF">N783_19880</name>
</gene>
<organism evidence="1 2">
    <name type="scientific">Pontibacillus marinus BH030004 = DSM 16465</name>
    <dbReference type="NCBI Taxonomy" id="1385511"/>
    <lineage>
        <taxon>Bacteria</taxon>
        <taxon>Bacillati</taxon>
        <taxon>Bacillota</taxon>
        <taxon>Bacilli</taxon>
        <taxon>Bacillales</taxon>
        <taxon>Bacillaceae</taxon>
        <taxon>Pontibacillus</taxon>
    </lineage>
</organism>
<dbReference type="STRING" id="1385511.GCA_000425225_01528"/>
<dbReference type="Proteomes" id="UP000030403">
    <property type="component" value="Unassembled WGS sequence"/>
</dbReference>
<dbReference type="RefSeq" id="WP_027448417.1">
    <property type="nucleotide sequence ID" value="NZ_AVPF01000006.1"/>
</dbReference>
<proteinExistence type="predicted"/>
<sequence>MDMTYSVGSRILKTFQQFLQYYEASSLACGVLIVKADLGDEQLKLLRNHMYKQKPEVGAQFSYDASEGLLGILLDDCHLDSTHDYSFYVKEFLEQNDQLTGPLLIGSFPENGHHAEQMMFSMIWIQMINGSKAKDINIYNHRTNTEVNAFHPYR</sequence>
<accession>A0A0A5GHN6</accession>
<dbReference type="EMBL" id="AVPF01000006">
    <property type="protein sequence ID" value="KGX90620.1"/>
    <property type="molecule type" value="Genomic_DNA"/>
</dbReference>
<dbReference type="eggNOG" id="COG0745">
    <property type="taxonomic scope" value="Bacteria"/>
</dbReference>
<dbReference type="AlphaFoldDB" id="A0A0A5GHN6"/>
<dbReference type="OrthoDB" id="2690598at2"/>
<keyword evidence="2" id="KW-1185">Reference proteome</keyword>
<evidence type="ECO:0000313" key="2">
    <source>
        <dbReference type="Proteomes" id="UP000030403"/>
    </source>
</evidence>
<comment type="caution">
    <text evidence="1">The sequence shown here is derived from an EMBL/GenBank/DDBJ whole genome shotgun (WGS) entry which is preliminary data.</text>
</comment>
<evidence type="ECO:0000313" key="1">
    <source>
        <dbReference type="EMBL" id="KGX90620.1"/>
    </source>
</evidence>
<name>A0A0A5GHN6_9BACI</name>
<protein>
    <submittedName>
        <fullName evidence="1">Uncharacterized protein</fullName>
    </submittedName>
</protein>